<protein>
    <recommendedName>
        <fullName evidence="4">Dickkopf N-terminal cysteine-rich domain-containing protein</fullName>
    </recommendedName>
</protein>
<organism evidence="2 3">
    <name type="scientific">Metarhizium anisopliae BRIP 53293</name>
    <dbReference type="NCBI Taxonomy" id="1291518"/>
    <lineage>
        <taxon>Eukaryota</taxon>
        <taxon>Fungi</taxon>
        <taxon>Dikarya</taxon>
        <taxon>Ascomycota</taxon>
        <taxon>Pezizomycotina</taxon>
        <taxon>Sordariomycetes</taxon>
        <taxon>Hypocreomycetidae</taxon>
        <taxon>Hypocreales</taxon>
        <taxon>Clavicipitaceae</taxon>
        <taxon>Metarhizium</taxon>
    </lineage>
</organism>
<evidence type="ECO:0008006" key="4">
    <source>
        <dbReference type="Google" id="ProtNLM"/>
    </source>
</evidence>
<accession>A0A0D9NVN5</accession>
<evidence type="ECO:0000313" key="2">
    <source>
        <dbReference type="EMBL" id="KJK78049.1"/>
    </source>
</evidence>
<keyword evidence="1" id="KW-0732">Signal</keyword>
<name>A0A0D9NVN5_METAN</name>
<evidence type="ECO:0000313" key="3">
    <source>
        <dbReference type="Proteomes" id="UP000054544"/>
    </source>
</evidence>
<gene>
    <name evidence="2" type="ORF">H634G_06632</name>
</gene>
<dbReference type="Proteomes" id="UP000054544">
    <property type="component" value="Unassembled WGS sequence"/>
</dbReference>
<reference evidence="3" key="1">
    <citation type="journal article" date="2014" name="BMC Genomics">
        <title>The genome sequence of the biocontrol fungus Metarhizium anisopliae and comparative genomics of Metarhizium species.</title>
        <authorList>
            <person name="Pattemore J.A."/>
            <person name="Hane J.K."/>
            <person name="Williams A.H."/>
            <person name="Wilson B.A."/>
            <person name="Stodart B.J."/>
            <person name="Ash G.J."/>
        </authorList>
    </citation>
    <scope>NUCLEOTIDE SEQUENCE [LARGE SCALE GENOMIC DNA]</scope>
    <source>
        <strain evidence="3">BRIP 53293</strain>
    </source>
</reference>
<keyword evidence="3" id="KW-1185">Reference proteome</keyword>
<feature type="chain" id="PRO_5002341730" description="Dickkopf N-terminal cysteine-rich domain-containing protein" evidence="1">
    <location>
        <begin position="22"/>
        <end position="177"/>
    </location>
</feature>
<feature type="signal peptide" evidence="1">
    <location>
        <begin position="1"/>
        <end position="21"/>
    </location>
</feature>
<evidence type="ECO:0000256" key="1">
    <source>
        <dbReference type="SAM" id="SignalP"/>
    </source>
</evidence>
<proteinExistence type="predicted"/>
<sequence length="177" mass="19030">MKVSTILFAFLAGPFAMRAAAITSGNPPPLQNCPSASKFSCGKCTNDGDCFVASSRNGKCPAQAYLACRKDSTGNKVCANRYLCPQNHGCCALPDGDQSCKNGGAYCDRPRAELPYCGKSRRDLRRHSCKKDRDCAVKQNPGCPVLKPEMQMKCKKVVVNKAGAFQYRCVPPAPVVG</sequence>
<dbReference type="EMBL" id="KE384736">
    <property type="protein sequence ID" value="KJK78049.1"/>
    <property type="molecule type" value="Genomic_DNA"/>
</dbReference>
<dbReference type="AlphaFoldDB" id="A0A0D9NVN5"/>